<evidence type="ECO:0000313" key="2">
    <source>
        <dbReference type="EMBL" id="RNA00374.1"/>
    </source>
</evidence>
<dbReference type="AlphaFoldDB" id="A0A3M7PN19"/>
<comment type="caution">
    <text evidence="2">The sequence shown here is derived from an EMBL/GenBank/DDBJ whole genome shotgun (WGS) entry which is preliminary data.</text>
</comment>
<name>A0A3M7PN19_BRAPC</name>
<feature type="region of interest" description="Disordered" evidence="1">
    <location>
        <begin position="1"/>
        <end position="30"/>
    </location>
</feature>
<sequence length="319" mass="36115">MKLDTSQNESATSSANSDSEFASGSKKSSIIELKMGVNRKSYYDNHLKEDTSDTNSSESENNLISDSSGKIEKDDFEDLIDLTHRVPRKLMKKNSPSASRKKAPKPSSLPPLPPLPYSFVKIERSKGDSSLYLNKKEESKESTGCRKAITRLIMPVQKCSANTKNIDPDRMKSNEVVQEWDQISKIFASLETLLNDVVQTNSTTSFDTRSNAEIENFQRGKSSHNHRTMSEHNLKNTDSQMNSLSFNSVNRSNSKSKYVKKLLGSPTSTDESVQANSFHLNMKKFKYFELSEYLTKIKMSKYEFKFLTNGYDDLAFLVI</sequence>
<evidence type="ECO:0000313" key="3">
    <source>
        <dbReference type="Proteomes" id="UP000276133"/>
    </source>
</evidence>
<keyword evidence="3" id="KW-1185">Reference proteome</keyword>
<feature type="compositionally biased region" description="Polar residues" evidence="1">
    <location>
        <begin position="1"/>
        <end position="28"/>
    </location>
</feature>
<accession>A0A3M7PN19</accession>
<organism evidence="2 3">
    <name type="scientific">Brachionus plicatilis</name>
    <name type="common">Marine rotifer</name>
    <name type="synonym">Brachionus muelleri</name>
    <dbReference type="NCBI Taxonomy" id="10195"/>
    <lineage>
        <taxon>Eukaryota</taxon>
        <taxon>Metazoa</taxon>
        <taxon>Spiralia</taxon>
        <taxon>Gnathifera</taxon>
        <taxon>Rotifera</taxon>
        <taxon>Eurotatoria</taxon>
        <taxon>Monogononta</taxon>
        <taxon>Pseudotrocha</taxon>
        <taxon>Ploima</taxon>
        <taxon>Brachionidae</taxon>
        <taxon>Brachionus</taxon>
    </lineage>
</organism>
<feature type="compositionally biased region" description="Low complexity" evidence="1">
    <location>
        <begin position="53"/>
        <end position="62"/>
    </location>
</feature>
<dbReference type="Proteomes" id="UP000276133">
    <property type="component" value="Unassembled WGS sequence"/>
</dbReference>
<gene>
    <name evidence="2" type="ORF">BpHYR1_004740</name>
</gene>
<protein>
    <submittedName>
        <fullName evidence="2">Uncharacterized protein</fullName>
    </submittedName>
</protein>
<feature type="region of interest" description="Disordered" evidence="1">
    <location>
        <begin position="87"/>
        <end position="114"/>
    </location>
</feature>
<proteinExistence type="predicted"/>
<feature type="region of interest" description="Disordered" evidence="1">
    <location>
        <begin position="46"/>
        <end position="70"/>
    </location>
</feature>
<evidence type="ECO:0000256" key="1">
    <source>
        <dbReference type="SAM" id="MobiDB-lite"/>
    </source>
</evidence>
<dbReference type="EMBL" id="REGN01009783">
    <property type="protein sequence ID" value="RNA00374.1"/>
    <property type="molecule type" value="Genomic_DNA"/>
</dbReference>
<reference evidence="2 3" key="1">
    <citation type="journal article" date="2018" name="Sci. Rep.">
        <title>Genomic signatures of local adaptation to the degree of environmental predictability in rotifers.</title>
        <authorList>
            <person name="Franch-Gras L."/>
            <person name="Hahn C."/>
            <person name="Garcia-Roger E.M."/>
            <person name="Carmona M.J."/>
            <person name="Serra M."/>
            <person name="Gomez A."/>
        </authorList>
    </citation>
    <scope>NUCLEOTIDE SEQUENCE [LARGE SCALE GENOMIC DNA]</scope>
    <source>
        <strain evidence="2">HYR1</strain>
    </source>
</reference>